<gene>
    <name evidence="2" type="ORF">EPA93_12875</name>
</gene>
<accession>A0A4P6JNG5</accession>
<dbReference type="InterPro" id="IPR039422">
    <property type="entry name" value="MarR/SlyA-like"/>
</dbReference>
<dbReference type="InterPro" id="IPR036390">
    <property type="entry name" value="WH_DNA-bd_sf"/>
</dbReference>
<evidence type="ECO:0000313" key="3">
    <source>
        <dbReference type="Proteomes" id="UP000290365"/>
    </source>
</evidence>
<sequence>MIELRATKGQFKLLRVLLARQRCTMQELAEQLAVAPPAITAMVKRLLTQGFIERVRDEQDWRVVQVSLTERGQRVASLYQEFWLTHFQSLLGHLDPDELMQLRATVPILRHLSNIEA</sequence>
<dbReference type="SMART" id="SM00347">
    <property type="entry name" value="HTH_MARR"/>
    <property type="match status" value="1"/>
</dbReference>
<dbReference type="RefSeq" id="WP_129887912.1">
    <property type="nucleotide sequence ID" value="NZ_CP035758.1"/>
</dbReference>
<dbReference type="EMBL" id="CP035758">
    <property type="protein sequence ID" value="QBD76848.1"/>
    <property type="molecule type" value="Genomic_DNA"/>
</dbReference>
<dbReference type="GO" id="GO:0006950">
    <property type="term" value="P:response to stress"/>
    <property type="evidence" value="ECO:0007669"/>
    <property type="project" value="TreeGrafter"/>
</dbReference>
<dbReference type="OrthoDB" id="9806864at2"/>
<evidence type="ECO:0000313" key="2">
    <source>
        <dbReference type="EMBL" id="QBD76848.1"/>
    </source>
</evidence>
<dbReference type="PROSITE" id="PS50995">
    <property type="entry name" value="HTH_MARR_2"/>
    <property type="match status" value="1"/>
</dbReference>
<dbReference type="PRINTS" id="PR00598">
    <property type="entry name" value="HTHMARR"/>
</dbReference>
<keyword evidence="3" id="KW-1185">Reference proteome</keyword>
<protein>
    <submittedName>
        <fullName evidence="2">MarR family transcriptional regulator</fullName>
    </submittedName>
</protein>
<feature type="domain" description="HTH marR-type" evidence="1">
    <location>
        <begin position="1"/>
        <end position="111"/>
    </location>
</feature>
<dbReference type="GO" id="GO:0003700">
    <property type="term" value="F:DNA-binding transcription factor activity"/>
    <property type="evidence" value="ECO:0007669"/>
    <property type="project" value="InterPro"/>
</dbReference>
<proteinExistence type="predicted"/>
<evidence type="ECO:0000259" key="1">
    <source>
        <dbReference type="PROSITE" id="PS50995"/>
    </source>
</evidence>
<reference evidence="2 3" key="1">
    <citation type="submission" date="2019-01" db="EMBL/GenBank/DDBJ databases">
        <title>Ktedonosporobacter rubrisoli SCAWS-G2.</title>
        <authorList>
            <person name="Huang Y."/>
            <person name="Yan B."/>
        </authorList>
    </citation>
    <scope>NUCLEOTIDE SEQUENCE [LARGE SCALE GENOMIC DNA]</scope>
    <source>
        <strain evidence="2 3">SCAWS-G2</strain>
    </source>
</reference>
<dbReference type="Pfam" id="PF01047">
    <property type="entry name" value="MarR"/>
    <property type="match status" value="1"/>
</dbReference>
<dbReference type="Proteomes" id="UP000290365">
    <property type="component" value="Chromosome"/>
</dbReference>
<dbReference type="AlphaFoldDB" id="A0A4P6JNG5"/>
<dbReference type="KEGG" id="kbs:EPA93_12875"/>
<organism evidence="2 3">
    <name type="scientific">Ktedonosporobacter rubrisoli</name>
    <dbReference type="NCBI Taxonomy" id="2509675"/>
    <lineage>
        <taxon>Bacteria</taxon>
        <taxon>Bacillati</taxon>
        <taxon>Chloroflexota</taxon>
        <taxon>Ktedonobacteria</taxon>
        <taxon>Ktedonobacterales</taxon>
        <taxon>Ktedonosporobacteraceae</taxon>
        <taxon>Ktedonosporobacter</taxon>
    </lineage>
</organism>
<dbReference type="SUPFAM" id="SSF46785">
    <property type="entry name" value="Winged helix' DNA-binding domain"/>
    <property type="match status" value="1"/>
</dbReference>
<dbReference type="Gene3D" id="1.10.10.10">
    <property type="entry name" value="Winged helix-like DNA-binding domain superfamily/Winged helix DNA-binding domain"/>
    <property type="match status" value="1"/>
</dbReference>
<dbReference type="InterPro" id="IPR000835">
    <property type="entry name" value="HTH_MarR-typ"/>
</dbReference>
<dbReference type="PANTHER" id="PTHR33164:SF43">
    <property type="entry name" value="HTH-TYPE TRANSCRIPTIONAL REPRESSOR YETL"/>
    <property type="match status" value="1"/>
</dbReference>
<dbReference type="InterPro" id="IPR036388">
    <property type="entry name" value="WH-like_DNA-bd_sf"/>
</dbReference>
<name>A0A4P6JNG5_KTERU</name>
<dbReference type="PANTHER" id="PTHR33164">
    <property type="entry name" value="TRANSCRIPTIONAL REGULATOR, MARR FAMILY"/>
    <property type="match status" value="1"/>
</dbReference>